<keyword evidence="1" id="KW-0732">Signal</keyword>
<dbReference type="AlphaFoldDB" id="A0A167JNI9"/>
<gene>
    <name evidence="2" type="ORF">NOR_00982</name>
</gene>
<sequence length="135" mass="13871">MAGGKMVSLLTLLLSLIDLALAQTQTQTQIQTIVSRPTGTMDTVSMSTASTGVVTIPAGTITTTAYREKVTTVWVTGAASSNATTSSGHATTRTGLPTTTIPRPLILNAGRRPSQPGLGKLSLVVGLATYGLILM</sequence>
<reference evidence="2 3" key="1">
    <citation type="journal article" date="2016" name="Genome Biol. Evol.">
        <title>Divergent and convergent evolution of fungal pathogenicity.</title>
        <authorList>
            <person name="Shang Y."/>
            <person name="Xiao G."/>
            <person name="Zheng P."/>
            <person name="Cen K."/>
            <person name="Zhan S."/>
            <person name="Wang C."/>
        </authorList>
    </citation>
    <scope>NUCLEOTIDE SEQUENCE [LARGE SCALE GENOMIC DNA]</scope>
    <source>
        <strain evidence="2 3">RCEF 4871</strain>
    </source>
</reference>
<accession>A0A167JNI9</accession>
<evidence type="ECO:0000256" key="1">
    <source>
        <dbReference type="SAM" id="SignalP"/>
    </source>
</evidence>
<dbReference type="Proteomes" id="UP000243498">
    <property type="component" value="Unassembled WGS sequence"/>
</dbReference>
<dbReference type="EMBL" id="AZHC01000002">
    <property type="protein sequence ID" value="OAA50532.1"/>
    <property type="molecule type" value="Genomic_DNA"/>
</dbReference>
<keyword evidence="3" id="KW-1185">Reference proteome</keyword>
<dbReference type="OrthoDB" id="4961526at2759"/>
<feature type="signal peptide" evidence="1">
    <location>
        <begin position="1"/>
        <end position="22"/>
    </location>
</feature>
<comment type="caution">
    <text evidence="2">The sequence shown here is derived from an EMBL/GenBank/DDBJ whole genome shotgun (WGS) entry which is preliminary data.</text>
</comment>
<protein>
    <submittedName>
        <fullName evidence="2">Uncharacterized protein</fullName>
    </submittedName>
</protein>
<evidence type="ECO:0000313" key="2">
    <source>
        <dbReference type="EMBL" id="OAA50532.1"/>
    </source>
</evidence>
<name>A0A167JNI9_METRR</name>
<organism evidence="2 3">
    <name type="scientific">Metarhizium rileyi (strain RCEF 4871)</name>
    <name type="common">Nomuraea rileyi</name>
    <dbReference type="NCBI Taxonomy" id="1649241"/>
    <lineage>
        <taxon>Eukaryota</taxon>
        <taxon>Fungi</taxon>
        <taxon>Dikarya</taxon>
        <taxon>Ascomycota</taxon>
        <taxon>Pezizomycotina</taxon>
        <taxon>Sordariomycetes</taxon>
        <taxon>Hypocreomycetidae</taxon>
        <taxon>Hypocreales</taxon>
        <taxon>Clavicipitaceae</taxon>
        <taxon>Metarhizium</taxon>
    </lineage>
</organism>
<feature type="chain" id="PRO_5007889002" evidence="1">
    <location>
        <begin position="23"/>
        <end position="135"/>
    </location>
</feature>
<evidence type="ECO:0000313" key="3">
    <source>
        <dbReference type="Proteomes" id="UP000243498"/>
    </source>
</evidence>
<proteinExistence type="predicted"/>